<evidence type="ECO:0000313" key="2">
    <source>
        <dbReference type="Proteomes" id="UP001597158"/>
    </source>
</evidence>
<dbReference type="Proteomes" id="UP001597158">
    <property type="component" value="Unassembled WGS sequence"/>
</dbReference>
<accession>A0ABW3WIE7</accession>
<dbReference type="CDD" id="cd06268">
    <property type="entry name" value="PBP1_ABC_transporter_LIVBP-like"/>
    <property type="match status" value="1"/>
</dbReference>
<organism evidence="1 2">
    <name type="scientific">Thauera mechernichensis</name>
    <dbReference type="NCBI Taxonomy" id="82788"/>
    <lineage>
        <taxon>Bacteria</taxon>
        <taxon>Pseudomonadati</taxon>
        <taxon>Pseudomonadota</taxon>
        <taxon>Betaproteobacteria</taxon>
        <taxon>Rhodocyclales</taxon>
        <taxon>Zoogloeaceae</taxon>
        <taxon>Thauera</taxon>
    </lineage>
</organism>
<dbReference type="InterPro" id="IPR028082">
    <property type="entry name" value="Peripla_BP_I"/>
</dbReference>
<dbReference type="EMBL" id="JBHTMC010000036">
    <property type="protein sequence ID" value="MFD1265716.1"/>
    <property type="molecule type" value="Genomic_DNA"/>
</dbReference>
<reference evidence="2" key="1">
    <citation type="journal article" date="2019" name="Int. J. Syst. Evol. Microbiol.">
        <title>The Global Catalogue of Microorganisms (GCM) 10K type strain sequencing project: providing services to taxonomists for standard genome sequencing and annotation.</title>
        <authorList>
            <consortium name="The Broad Institute Genomics Platform"/>
            <consortium name="The Broad Institute Genome Sequencing Center for Infectious Disease"/>
            <person name="Wu L."/>
            <person name="Ma J."/>
        </authorList>
    </citation>
    <scope>NUCLEOTIDE SEQUENCE [LARGE SCALE GENOMIC DNA]</scope>
    <source>
        <strain evidence="2">CCUG 48884</strain>
    </source>
</reference>
<dbReference type="NCBIfam" id="TIGR03863">
    <property type="entry name" value="PQQ_ABC_bind"/>
    <property type="match status" value="1"/>
</dbReference>
<dbReference type="PANTHER" id="PTHR30483:SF6">
    <property type="entry name" value="PERIPLASMIC BINDING PROTEIN OF ABC TRANSPORTER FOR NATURAL AMINO ACIDS"/>
    <property type="match status" value="1"/>
</dbReference>
<dbReference type="RefSeq" id="WP_277835024.1">
    <property type="nucleotide sequence ID" value="NZ_JARQZE010000019.1"/>
</dbReference>
<name>A0ABW3WIE7_9RHOO</name>
<gene>
    <name evidence="1" type="ORF">ACFQ4M_19240</name>
</gene>
<dbReference type="InterPro" id="IPR051010">
    <property type="entry name" value="BCAA_transport"/>
</dbReference>
<dbReference type="PANTHER" id="PTHR30483">
    <property type="entry name" value="LEUCINE-SPECIFIC-BINDING PROTEIN"/>
    <property type="match status" value="1"/>
</dbReference>
<dbReference type="Gene3D" id="3.40.50.2300">
    <property type="match status" value="4"/>
</dbReference>
<sequence length="411" mass="45361">MKLRFPTHLACAAGALRPPPMAGLMHLALAMGLLLFTLAATAAEVIRFGYLELDKDPRYDDKKAFFRTLSRPLGPPLAGAEVAIREVRFVGQALGVGFELARAKGADAAALLAELDRLNGEGVRFFLIDAPGPVVAELAAKTRGRELLLFNVSAADDALRQAQCQAHLYHTLPNHGMQTDALAQFLVFKKWRNVLLLQGPRDEDKLIGAAFENSARRLGLKIVARKEFVLSNDPRQREQGNVGLLTAGADHDVVFVADSDGEFARSVPYDTVRPRPVIGAEGLVAEAWHWAWPRHGAPQLTGRFDKQAKRHMGSADWAAWIAVKAVVEAVVRTENAPFDKLVAYLGSEEITIDGFKGNRLNFRDWDRQLRQPMLIATHNAVIERAPIQGFLHQSNNMDTLGFDRRDSQCKP</sequence>
<comment type="caution">
    <text evidence="1">The sequence shown here is derived from an EMBL/GenBank/DDBJ whole genome shotgun (WGS) entry which is preliminary data.</text>
</comment>
<evidence type="ECO:0000313" key="1">
    <source>
        <dbReference type="EMBL" id="MFD1265716.1"/>
    </source>
</evidence>
<dbReference type="InterPro" id="IPR022478">
    <property type="entry name" value="ABC_transptr_sub-bd_PQQ"/>
</dbReference>
<dbReference type="SUPFAM" id="SSF53822">
    <property type="entry name" value="Periplasmic binding protein-like I"/>
    <property type="match status" value="1"/>
</dbReference>
<proteinExistence type="predicted"/>
<keyword evidence="2" id="KW-1185">Reference proteome</keyword>
<protein>
    <submittedName>
        <fullName evidence="1">Amino acid ABC transporter substrate-binding protein</fullName>
    </submittedName>
</protein>